<dbReference type="GO" id="GO:0016791">
    <property type="term" value="F:phosphatase activity"/>
    <property type="evidence" value="ECO:0007669"/>
    <property type="project" value="TreeGrafter"/>
</dbReference>
<reference evidence="1 2" key="1">
    <citation type="submission" date="2020-08" db="EMBL/GenBank/DDBJ databases">
        <title>Genomic Encyclopedia of Type Strains, Phase IV (KMG-IV): sequencing the most valuable type-strain genomes for metagenomic binning, comparative biology and taxonomic classification.</title>
        <authorList>
            <person name="Goeker M."/>
        </authorList>
    </citation>
    <scope>NUCLEOTIDE SEQUENCE [LARGE SCALE GENOMIC DNA]</scope>
    <source>
        <strain evidence="1 2">DSM 7051</strain>
    </source>
</reference>
<keyword evidence="1" id="KW-0378">Hydrolase</keyword>
<dbReference type="CDD" id="cd07525">
    <property type="entry name" value="HAD_like"/>
    <property type="match status" value="1"/>
</dbReference>
<evidence type="ECO:0000313" key="2">
    <source>
        <dbReference type="Proteomes" id="UP000536262"/>
    </source>
</evidence>
<dbReference type="InterPro" id="IPR023214">
    <property type="entry name" value="HAD_sf"/>
</dbReference>
<dbReference type="InterPro" id="IPR006357">
    <property type="entry name" value="HAD-SF_hydro_IIA"/>
</dbReference>
<proteinExistence type="predicted"/>
<evidence type="ECO:0000313" key="1">
    <source>
        <dbReference type="EMBL" id="MBB6353169.1"/>
    </source>
</evidence>
<dbReference type="Gene3D" id="3.40.50.1000">
    <property type="entry name" value="HAD superfamily/HAD-like"/>
    <property type="match status" value="2"/>
</dbReference>
<accession>A0A7X0F4Y2</accession>
<dbReference type="RefSeq" id="WP_184698260.1">
    <property type="nucleotide sequence ID" value="NZ_BAABEG010000001.1"/>
</dbReference>
<sequence>MAGLPQSIASLEALTGRYSALLCDVWGVIHNGVHAFPEAAAALEAARAKGVAVVLITNAPRPRDGVIAQLANLGVPASAWDRVVTSGDVTRDLIRSGPRRVFHIGPERDYPIYDGLDVDLVEEFEASVVVCTGLFDDETETPDDYAEMLRRLRARNLPFICANPDIVVERGHELIWCAGALARDYGQLGGRTLVSGKPHRPIYEAALAAAGEVLGREVKASEALAIGDGMFTDVKGAADNGVDVLYVSGGIHARDYGDPLAPDADKLAAFLDKHGYAPVATIPRLR</sequence>
<dbReference type="SUPFAM" id="SSF56784">
    <property type="entry name" value="HAD-like"/>
    <property type="match status" value="1"/>
</dbReference>
<dbReference type="Proteomes" id="UP000536262">
    <property type="component" value="Unassembled WGS sequence"/>
</dbReference>
<dbReference type="InterPro" id="IPR006356">
    <property type="entry name" value="HAD-SF_hydro_IIA_hyp3"/>
</dbReference>
<dbReference type="NCBIfam" id="TIGR01460">
    <property type="entry name" value="HAD-SF-IIA"/>
    <property type="match status" value="1"/>
</dbReference>
<dbReference type="PANTHER" id="PTHR19288:SF90">
    <property type="entry name" value="OS08G0542600 PROTEIN"/>
    <property type="match status" value="1"/>
</dbReference>
<dbReference type="AlphaFoldDB" id="A0A7X0F4Y2"/>
<gene>
    <name evidence="1" type="ORF">GGR00_000937</name>
</gene>
<dbReference type="EMBL" id="JACHOU010000002">
    <property type="protein sequence ID" value="MBB6353169.1"/>
    <property type="molecule type" value="Genomic_DNA"/>
</dbReference>
<dbReference type="GO" id="GO:0005737">
    <property type="term" value="C:cytoplasm"/>
    <property type="evidence" value="ECO:0007669"/>
    <property type="project" value="TreeGrafter"/>
</dbReference>
<keyword evidence="2" id="KW-1185">Reference proteome</keyword>
<dbReference type="Pfam" id="PF13344">
    <property type="entry name" value="Hydrolase_6"/>
    <property type="match status" value="1"/>
</dbReference>
<protein>
    <submittedName>
        <fullName evidence="1">HAD superfamily hydrolase (TIGR01459 family)</fullName>
    </submittedName>
</protein>
<dbReference type="PANTHER" id="PTHR19288">
    <property type="entry name" value="4-NITROPHENYLPHOSPHATASE-RELATED"/>
    <property type="match status" value="1"/>
</dbReference>
<organism evidence="1 2">
    <name type="scientific">Aminobacter aganoensis</name>
    <dbReference type="NCBI Taxonomy" id="83264"/>
    <lineage>
        <taxon>Bacteria</taxon>
        <taxon>Pseudomonadati</taxon>
        <taxon>Pseudomonadota</taxon>
        <taxon>Alphaproteobacteria</taxon>
        <taxon>Hyphomicrobiales</taxon>
        <taxon>Phyllobacteriaceae</taxon>
        <taxon>Aminobacter</taxon>
    </lineage>
</organism>
<dbReference type="InterPro" id="IPR036412">
    <property type="entry name" value="HAD-like_sf"/>
</dbReference>
<dbReference type="Pfam" id="PF13242">
    <property type="entry name" value="Hydrolase_like"/>
    <property type="match status" value="1"/>
</dbReference>
<name>A0A7X0F4Y2_9HYPH</name>
<comment type="caution">
    <text evidence="1">The sequence shown here is derived from an EMBL/GenBank/DDBJ whole genome shotgun (WGS) entry which is preliminary data.</text>
</comment>
<dbReference type="NCBIfam" id="TIGR01459">
    <property type="entry name" value="HAD-SF-IIA-hyp4"/>
    <property type="match status" value="1"/>
</dbReference>